<keyword evidence="1" id="KW-0472">Membrane</keyword>
<reference evidence="2" key="1">
    <citation type="submission" date="2019-04" db="EMBL/GenBank/DDBJ databases">
        <title>Friends and foes A comparative genomics studyof 23 Aspergillus species from section Flavi.</title>
        <authorList>
            <consortium name="DOE Joint Genome Institute"/>
            <person name="Kjaerbolling I."/>
            <person name="Vesth T."/>
            <person name="Frisvad J.C."/>
            <person name="Nybo J.L."/>
            <person name="Theobald S."/>
            <person name="Kildgaard S."/>
            <person name="Isbrandt T."/>
            <person name="Kuo A."/>
            <person name="Sato A."/>
            <person name="Lyhne E.K."/>
            <person name="Kogle M.E."/>
            <person name="Wiebenga A."/>
            <person name="Kun R.S."/>
            <person name="Lubbers R.J."/>
            <person name="Makela M.R."/>
            <person name="Barry K."/>
            <person name="Chovatia M."/>
            <person name="Clum A."/>
            <person name="Daum C."/>
            <person name="Haridas S."/>
            <person name="He G."/>
            <person name="LaButti K."/>
            <person name="Lipzen A."/>
            <person name="Mondo S."/>
            <person name="Riley R."/>
            <person name="Salamov A."/>
            <person name="Simmons B.A."/>
            <person name="Magnuson J.K."/>
            <person name="Henrissat B."/>
            <person name="Mortensen U.H."/>
            <person name="Larsen T.O."/>
            <person name="Devries R.P."/>
            <person name="Grigoriev I.V."/>
            <person name="Machida M."/>
            <person name="Baker S.E."/>
            <person name="Andersen M.R."/>
        </authorList>
    </citation>
    <scope>NUCLEOTIDE SEQUENCE [LARGE SCALE GENOMIC DNA]</scope>
    <source>
        <strain evidence="2">IBT 14317</strain>
    </source>
</reference>
<keyword evidence="1" id="KW-1133">Transmembrane helix</keyword>
<proteinExistence type="predicted"/>
<gene>
    <name evidence="2" type="ORF">BDV23DRAFT_147994</name>
</gene>
<name>A0A5N7CJX0_PETAA</name>
<sequence>MELRDCSWNNLFATAASNKYTECSVLLQQNTCWILSIYTTSMSSPRRTGMQREYHFLMVLVILLILRPDMPWIRAYGSDCFVPRMSD</sequence>
<keyword evidence="1" id="KW-0812">Transmembrane</keyword>
<evidence type="ECO:0000313" key="2">
    <source>
        <dbReference type="EMBL" id="KAE8394169.1"/>
    </source>
</evidence>
<organism evidence="2">
    <name type="scientific">Petromyces alliaceus</name>
    <name type="common">Aspergillus alliaceus</name>
    <dbReference type="NCBI Taxonomy" id="209559"/>
    <lineage>
        <taxon>Eukaryota</taxon>
        <taxon>Fungi</taxon>
        <taxon>Dikarya</taxon>
        <taxon>Ascomycota</taxon>
        <taxon>Pezizomycotina</taxon>
        <taxon>Eurotiomycetes</taxon>
        <taxon>Eurotiomycetidae</taxon>
        <taxon>Eurotiales</taxon>
        <taxon>Aspergillaceae</taxon>
        <taxon>Aspergillus</taxon>
        <taxon>Aspergillus subgen. Circumdati</taxon>
    </lineage>
</organism>
<feature type="transmembrane region" description="Helical" evidence="1">
    <location>
        <begin position="54"/>
        <end position="73"/>
    </location>
</feature>
<dbReference type="Proteomes" id="UP000326877">
    <property type="component" value="Unassembled WGS sequence"/>
</dbReference>
<accession>A0A5N7CJX0</accession>
<protein>
    <submittedName>
        <fullName evidence="2">Uncharacterized protein</fullName>
    </submittedName>
</protein>
<dbReference type="EMBL" id="ML735225">
    <property type="protein sequence ID" value="KAE8394169.1"/>
    <property type="molecule type" value="Genomic_DNA"/>
</dbReference>
<dbReference type="AlphaFoldDB" id="A0A5N7CJX0"/>
<evidence type="ECO:0000256" key="1">
    <source>
        <dbReference type="SAM" id="Phobius"/>
    </source>
</evidence>